<evidence type="ECO:0000313" key="1">
    <source>
        <dbReference type="EMBL" id="KJH69989.1"/>
    </source>
</evidence>
<dbReference type="AlphaFoldDB" id="A0A0D8ZND1"/>
<organism evidence="1 2">
    <name type="scientific">Aliterella atlantica CENA595</name>
    <dbReference type="NCBI Taxonomy" id="1618023"/>
    <lineage>
        <taxon>Bacteria</taxon>
        <taxon>Bacillati</taxon>
        <taxon>Cyanobacteriota</taxon>
        <taxon>Cyanophyceae</taxon>
        <taxon>Chroococcidiopsidales</taxon>
        <taxon>Aliterellaceae</taxon>
        <taxon>Aliterella</taxon>
    </lineage>
</organism>
<keyword evidence="2" id="KW-1185">Reference proteome</keyword>
<name>A0A0D8ZND1_9CYAN</name>
<dbReference type="PIRSF" id="PIRSF020893">
    <property type="entry name" value="UCP020893"/>
    <property type="match status" value="1"/>
</dbReference>
<protein>
    <submittedName>
        <fullName evidence="1">Uncharacterized protein</fullName>
    </submittedName>
</protein>
<dbReference type="STRING" id="1618023.UH38_20900"/>
<dbReference type="RefSeq" id="WP_045056636.1">
    <property type="nucleotide sequence ID" value="NZ_CAWMDP010000027.1"/>
</dbReference>
<accession>A0A0D8ZND1</accession>
<dbReference type="OrthoDB" id="465343at2"/>
<dbReference type="InterPro" id="IPR016780">
    <property type="entry name" value="UCP020893"/>
</dbReference>
<comment type="caution">
    <text evidence="1">The sequence shown here is derived from an EMBL/GenBank/DDBJ whole genome shotgun (WGS) entry which is preliminary data.</text>
</comment>
<proteinExistence type="predicted"/>
<sequence>MANNNEPLTFESAIALSQSLLLQVDSGKLSEAEIGSQIAELVKTENGARGFFVTFLTSNSSLADNPTDAVIQALRSSPEEVAELLVKNLAMSTAQELFHHRRQAEEMVHGSQQVQMRTANLIKLVDLDEVKERSQQLIDSATTGEGKYKAFLERWNYDAEQKQLICAALQQVTLP</sequence>
<dbReference type="EMBL" id="JYON01000030">
    <property type="protein sequence ID" value="KJH69989.1"/>
    <property type="molecule type" value="Genomic_DNA"/>
</dbReference>
<reference evidence="1 2" key="1">
    <citation type="submission" date="2015-02" db="EMBL/GenBank/DDBJ databases">
        <title>Draft genome of a novel marine cyanobacterium (Chroococcales) isolated from South Atlantic Ocean.</title>
        <authorList>
            <person name="Rigonato J."/>
            <person name="Alvarenga D.O."/>
            <person name="Branco L.H."/>
            <person name="Varani A.M."/>
            <person name="Brandini F.P."/>
            <person name="Fiore M.F."/>
        </authorList>
    </citation>
    <scope>NUCLEOTIDE SEQUENCE [LARGE SCALE GENOMIC DNA]</scope>
    <source>
        <strain evidence="1 2">CENA595</strain>
    </source>
</reference>
<evidence type="ECO:0000313" key="2">
    <source>
        <dbReference type="Proteomes" id="UP000032452"/>
    </source>
</evidence>
<gene>
    <name evidence="1" type="ORF">UH38_20900</name>
</gene>
<dbReference type="PATRIC" id="fig|1618023.3.peg.2464"/>
<dbReference type="Proteomes" id="UP000032452">
    <property type="component" value="Unassembled WGS sequence"/>
</dbReference>